<proteinExistence type="predicted"/>
<dbReference type="EMBL" id="KN832978">
    <property type="protein sequence ID" value="KIM87958.1"/>
    <property type="molecule type" value="Genomic_DNA"/>
</dbReference>
<reference evidence="3" key="2">
    <citation type="submission" date="2015-01" db="EMBL/GenBank/DDBJ databases">
        <title>Evolutionary Origins and Diversification of the Mycorrhizal Mutualists.</title>
        <authorList>
            <consortium name="DOE Joint Genome Institute"/>
            <consortium name="Mycorrhizal Genomics Consortium"/>
            <person name="Kohler A."/>
            <person name="Kuo A."/>
            <person name="Nagy L.G."/>
            <person name="Floudas D."/>
            <person name="Copeland A."/>
            <person name="Barry K.W."/>
            <person name="Cichocki N."/>
            <person name="Veneault-Fourrey C."/>
            <person name="LaButti K."/>
            <person name="Lindquist E.A."/>
            <person name="Lipzen A."/>
            <person name="Lundell T."/>
            <person name="Morin E."/>
            <person name="Murat C."/>
            <person name="Riley R."/>
            <person name="Ohm R."/>
            <person name="Sun H."/>
            <person name="Tunlid A."/>
            <person name="Henrissat B."/>
            <person name="Grigoriev I.V."/>
            <person name="Hibbett D.S."/>
            <person name="Martin F."/>
        </authorList>
    </citation>
    <scope>NUCLEOTIDE SEQUENCE [LARGE SCALE GENOMIC DNA]</scope>
    <source>
        <strain evidence="3">F 1598</strain>
    </source>
</reference>
<reference evidence="2 3" key="1">
    <citation type="submission" date="2014-04" db="EMBL/GenBank/DDBJ databases">
        <authorList>
            <consortium name="DOE Joint Genome Institute"/>
            <person name="Kuo A."/>
            <person name="Tarkka M."/>
            <person name="Buscot F."/>
            <person name="Kohler A."/>
            <person name="Nagy L.G."/>
            <person name="Floudas D."/>
            <person name="Copeland A."/>
            <person name="Barry K.W."/>
            <person name="Cichocki N."/>
            <person name="Veneault-Fourrey C."/>
            <person name="LaButti K."/>
            <person name="Lindquist E.A."/>
            <person name="Lipzen A."/>
            <person name="Lundell T."/>
            <person name="Morin E."/>
            <person name="Murat C."/>
            <person name="Sun H."/>
            <person name="Tunlid A."/>
            <person name="Henrissat B."/>
            <person name="Grigoriev I.V."/>
            <person name="Hibbett D.S."/>
            <person name="Martin F."/>
            <person name="Nordberg H.P."/>
            <person name="Cantor M.N."/>
            <person name="Hua S.X."/>
        </authorList>
    </citation>
    <scope>NUCLEOTIDE SEQUENCE [LARGE SCALE GENOMIC DNA]</scope>
    <source>
        <strain evidence="2 3">F 1598</strain>
    </source>
</reference>
<dbReference type="HOGENOM" id="CLU_003703_0_1_1"/>
<feature type="region of interest" description="Disordered" evidence="1">
    <location>
        <begin position="1"/>
        <end position="22"/>
    </location>
</feature>
<accession>A0A0C3BNA3</accession>
<organism evidence="2 3">
    <name type="scientific">Piloderma croceum (strain F 1598)</name>
    <dbReference type="NCBI Taxonomy" id="765440"/>
    <lineage>
        <taxon>Eukaryota</taxon>
        <taxon>Fungi</taxon>
        <taxon>Dikarya</taxon>
        <taxon>Basidiomycota</taxon>
        <taxon>Agaricomycotina</taxon>
        <taxon>Agaricomycetes</taxon>
        <taxon>Agaricomycetidae</taxon>
        <taxon>Atheliales</taxon>
        <taxon>Atheliaceae</taxon>
        <taxon>Piloderma</taxon>
    </lineage>
</organism>
<feature type="non-terminal residue" evidence="2">
    <location>
        <position position="1"/>
    </location>
</feature>
<feature type="compositionally biased region" description="Polar residues" evidence="1">
    <location>
        <begin position="1"/>
        <end position="12"/>
    </location>
</feature>
<gene>
    <name evidence="2" type="ORF">PILCRDRAFT_44104</name>
</gene>
<dbReference type="Proteomes" id="UP000054166">
    <property type="component" value="Unassembled WGS sequence"/>
</dbReference>
<dbReference type="STRING" id="765440.A0A0C3BNA3"/>
<sequence length="223" mass="25366">FKIKNVTGQKNNTRSRESQNRIDDKVKASQLQYCRACQAVMVLRGPGDWETALLVLNPGDVRALNERQLTEQEKVEERQVRARSDTNMGTTNEDNEDDLADIRVVAKPAEIGEGARRPSWIWFQTSGHEDMSDPLMQAALRVKWAKAKARADRWEEEVILLDEEMRRVLVFCGWKNTWWKEQIVNRPEGSVGVSPELVEGLSAYAESQAAMETALAMSFAGKW</sequence>
<keyword evidence="3" id="KW-1185">Reference proteome</keyword>
<dbReference type="OrthoDB" id="3232711at2759"/>
<protein>
    <submittedName>
        <fullName evidence="2">Uncharacterized protein</fullName>
    </submittedName>
</protein>
<evidence type="ECO:0000256" key="1">
    <source>
        <dbReference type="SAM" id="MobiDB-lite"/>
    </source>
</evidence>
<name>A0A0C3BNA3_PILCF</name>
<dbReference type="AlphaFoldDB" id="A0A0C3BNA3"/>
<evidence type="ECO:0000313" key="3">
    <source>
        <dbReference type="Proteomes" id="UP000054166"/>
    </source>
</evidence>
<dbReference type="InParanoid" id="A0A0C3BNA3"/>
<evidence type="ECO:0000313" key="2">
    <source>
        <dbReference type="EMBL" id="KIM87958.1"/>
    </source>
</evidence>
<feature type="non-terminal residue" evidence="2">
    <location>
        <position position="223"/>
    </location>
</feature>